<proteinExistence type="predicted"/>
<gene>
    <name evidence="1" type="ORF">DDZ18_08835</name>
</gene>
<protein>
    <submittedName>
        <fullName evidence="1">Uncharacterized protein</fullName>
    </submittedName>
</protein>
<sequence>MNDEKYSRRVNMICPTCGGDQFAYDEAGEIATCAGCEREITRDALIAENSEAIEAEKAAMLADIKKDVTDRFKNLFKGR</sequence>
<dbReference type="RefSeq" id="WP_109252980.1">
    <property type="nucleotide sequence ID" value="NZ_QEXV01000003.1"/>
</dbReference>
<dbReference type="AlphaFoldDB" id="A0A2U2BUT8"/>
<evidence type="ECO:0000313" key="1">
    <source>
        <dbReference type="EMBL" id="PWE17749.1"/>
    </source>
</evidence>
<accession>A0A2U2BUT8</accession>
<organism evidence="1 2">
    <name type="scientific">Marinicauda salina</name>
    <dbReference type="NCBI Taxonomy" id="2135793"/>
    <lineage>
        <taxon>Bacteria</taxon>
        <taxon>Pseudomonadati</taxon>
        <taxon>Pseudomonadota</taxon>
        <taxon>Alphaproteobacteria</taxon>
        <taxon>Maricaulales</taxon>
        <taxon>Maricaulaceae</taxon>
        <taxon>Marinicauda</taxon>
    </lineage>
</organism>
<name>A0A2U2BUT8_9PROT</name>
<comment type="caution">
    <text evidence="1">The sequence shown here is derived from an EMBL/GenBank/DDBJ whole genome shotgun (WGS) entry which is preliminary data.</text>
</comment>
<dbReference type="EMBL" id="QEXV01000003">
    <property type="protein sequence ID" value="PWE17749.1"/>
    <property type="molecule type" value="Genomic_DNA"/>
</dbReference>
<reference evidence="2" key="1">
    <citation type="submission" date="2018-05" db="EMBL/GenBank/DDBJ databases">
        <authorList>
            <person name="Liu B.-T."/>
        </authorList>
    </citation>
    <scope>NUCLEOTIDE SEQUENCE [LARGE SCALE GENOMIC DNA]</scope>
    <source>
        <strain evidence="2">WD6-1</strain>
    </source>
</reference>
<keyword evidence="2" id="KW-1185">Reference proteome</keyword>
<dbReference type="Proteomes" id="UP000245168">
    <property type="component" value="Unassembled WGS sequence"/>
</dbReference>
<dbReference type="OrthoDB" id="7597037at2"/>
<evidence type="ECO:0000313" key="2">
    <source>
        <dbReference type="Proteomes" id="UP000245168"/>
    </source>
</evidence>